<organism evidence="2 3">
    <name type="scientific">Streptococcus downei MFe28</name>
    <dbReference type="NCBI Taxonomy" id="764290"/>
    <lineage>
        <taxon>Bacteria</taxon>
        <taxon>Bacillati</taxon>
        <taxon>Bacillota</taxon>
        <taxon>Bacilli</taxon>
        <taxon>Lactobacillales</taxon>
        <taxon>Streptococcaceae</taxon>
        <taxon>Streptococcus</taxon>
    </lineage>
</organism>
<evidence type="ECO:0000256" key="1">
    <source>
        <dbReference type="SAM" id="MobiDB-lite"/>
    </source>
</evidence>
<protein>
    <submittedName>
        <fullName evidence="2">Uncharacterized protein</fullName>
    </submittedName>
</protein>
<accession>A0A380JD22</accession>
<evidence type="ECO:0000313" key="3">
    <source>
        <dbReference type="Proteomes" id="UP000254082"/>
    </source>
</evidence>
<name>A0A380JD22_STRDO</name>
<sequence length="60" mass="6806">MPLKIPSLTMSSGERDKNRDFPEIDFVVPPPINHYVNVPDAEKSNESRTVCPPLFNHLNT</sequence>
<reference evidence="2 3" key="1">
    <citation type="submission" date="2018-06" db="EMBL/GenBank/DDBJ databases">
        <authorList>
            <consortium name="Pathogen Informatics"/>
            <person name="Doyle S."/>
        </authorList>
    </citation>
    <scope>NUCLEOTIDE SEQUENCE [LARGE SCALE GENOMIC DNA]</scope>
    <source>
        <strain evidence="3">NCTC 11391</strain>
    </source>
</reference>
<gene>
    <name evidence="2" type="ORF">NCTC11391_00921</name>
</gene>
<dbReference type="AlphaFoldDB" id="A0A380JD22"/>
<dbReference type="Proteomes" id="UP000254082">
    <property type="component" value="Unassembled WGS sequence"/>
</dbReference>
<feature type="compositionally biased region" description="Basic and acidic residues" evidence="1">
    <location>
        <begin position="13"/>
        <end position="22"/>
    </location>
</feature>
<dbReference type="EMBL" id="UHFA01000002">
    <property type="protein sequence ID" value="SUN35882.1"/>
    <property type="molecule type" value="Genomic_DNA"/>
</dbReference>
<feature type="region of interest" description="Disordered" evidence="1">
    <location>
        <begin position="1"/>
        <end position="24"/>
    </location>
</feature>
<keyword evidence="3" id="KW-1185">Reference proteome</keyword>
<proteinExistence type="predicted"/>
<evidence type="ECO:0000313" key="2">
    <source>
        <dbReference type="EMBL" id="SUN35882.1"/>
    </source>
</evidence>